<evidence type="ECO:0000256" key="11">
    <source>
        <dbReference type="ARBA" id="ARBA00024225"/>
    </source>
</evidence>
<dbReference type="CDD" id="cd08761">
    <property type="entry name" value="Cyt_b561_CYB561D2_like"/>
    <property type="match status" value="1"/>
</dbReference>
<feature type="non-terminal residue" evidence="15">
    <location>
        <position position="328"/>
    </location>
</feature>
<dbReference type="InterPro" id="IPR045150">
    <property type="entry name" value="CYB561D1/2"/>
</dbReference>
<evidence type="ECO:0000256" key="9">
    <source>
        <dbReference type="ARBA" id="ARBA00023004"/>
    </source>
</evidence>
<feature type="transmembrane region" description="Helical" evidence="13">
    <location>
        <begin position="124"/>
        <end position="144"/>
    </location>
</feature>
<dbReference type="Proteomes" id="UP000736164">
    <property type="component" value="Unassembled WGS sequence"/>
</dbReference>
<accession>A0A8J7NNN1</accession>
<keyword evidence="7" id="KW-0249">Electron transport</keyword>
<feature type="domain" description="Cytochrome b561" evidence="14">
    <location>
        <begin position="121"/>
        <end position="323"/>
    </location>
</feature>
<feature type="transmembrane region" description="Helical" evidence="13">
    <location>
        <begin position="150"/>
        <end position="173"/>
    </location>
</feature>
<evidence type="ECO:0000313" key="15">
    <source>
        <dbReference type="EMBL" id="MBN3316802.1"/>
    </source>
</evidence>
<evidence type="ECO:0000259" key="14">
    <source>
        <dbReference type="PROSITE" id="PS50939"/>
    </source>
</evidence>
<feature type="region of interest" description="Disordered" evidence="12">
    <location>
        <begin position="64"/>
        <end position="109"/>
    </location>
</feature>
<feature type="transmembrane region" description="Helical" evidence="13">
    <location>
        <begin position="224"/>
        <end position="249"/>
    </location>
</feature>
<evidence type="ECO:0000256" key="6">
    <source>
        <dbReference type="ARBA" id="ARBA00022723"/>
    </source>
</evidence>
<proteinExistence type="predicted"/>
<dbReference type="GO" id="GO:0016020">
    <property type="term" value="C:membrane"/>
    <property type="evidence" value="ECO:0007669"/>
    <property type="project" value="UniProtKB-SubCell"/>
</dbReference>
<dbReference type="InterPro" id="IPR006593">
    <property type="entry name" value="Cyt_b561/ferric_Rdtase_TM"/>
</dbReference>
<dbReference type="Pfam" id="PF03188">
    <property type="entry name" value="Cytochrom_B561"/>
    <property type="match status" value="1"/>
</dbReference>
<feature type="transmembrane region" description="Helical" evidence="13">
    <location>
        <begin position="193"/>
        <end position="212"/>
    </location>
</feature>
<dbReference type="EC" id="7.2.1.3" evidence="11"/>
<evidence type="ECO:0000256" key="5">
    <source>
        <dbReference type="ARBA" id="ARBA00022692"/>
    </source>
</evidence>
<gene>
    <name evidence="15" type="primary">Cyb561d2</name>
    <name evidence="15" type="ORF">GTO95_0008921</name>
</gene>
<feature type="transmembrane region" description="Helical" evidence="13">
    <location>
        <begin position="296"/>
        <end position="316"/>
    </location>
</feature>
<evidence type="ECO:0000256" key="4">
    <source>
        <dbReference type="ARBA" id="ARBA00022617"/>
    </source>
</evidence>
<dbReference type="AlphaFoldDB" id="A0A8J7NNN1"/>
<evidence type="ECO:0000256" key="13">
    <source>
        <dbReference type="SAM" id="Phobius"/>
    </source>
</evidence>
<dbReference type="PANTHER" id="PTHR15422:SF21">
    <property type="entry name" value="TRANSMEMBRANE REDUCTASE CYB561D2"/>
    <property type="match status" value="1"/>
</dbReference>
<dbReference type="SMART" id="SM00665">
    <property type="entry name" value="B561"/>
    <property type="match status" value="1"/>
</dbReference>
<evidence type="ECO:0000256" key="12">
    <source>
        <dbReference type="SAM" id="MobiDB-lite"/>
    </source>
</evidence>
<dbReference type="PANTHER" id="PTHR15422">
    <property type="entry name" value="OS05G0565100 PROTEIN"/>
    <property type="match status" value="1"/>
</dbReference>
<organism evidence="15 16">
    <name type="scientific">Atractosteus spatula</name>
    <name type="common">Alligator gar</name>
    <name type="synonym">Lepisosteus spatula</name>
    <dbReference type="NCBI Taxonomy" id="7917"/>
    <lineage>
        <taxon>Eukaryota</taxon>
        <taxon>Metazoa</taxon>
        <taxon>Chordata</taxon>
        <taxon>Craniata</taxon>
        <taxon>Vertebrata</taxon>
        <taxon>Euteleostomi</taxon>
        <taxon>Actinopterygii</taxon>
        <taxon>Neopterygii</taxon>
        <taxon>Holostei</taxon>
        <taxon>Semionotiformes</taxon>
        <taxon>Lepisosteidae</taxon>
        <taxon>Atractosteus</taxon>
    </lineage>
</organism>
<comment type="caution">
    <text evidence="15">The sequence shown here is derived from an EMBL/GenBank/DDBJ whole genome shotgun (WGS) entry which is preliminary data.</text>
</comment>
<evidence type="ECO:0000256" key="10">
    <source>
        <dbReference type="ARBA" id="ARBA00023136"/>
    </source>
</evidence>
<comment type="cofactor">
    <cofactor evidence="1">
        <name>heme b</name>
        <dbReference type="ChEBI" id="CHEBI:60344"/>
    </cofactor>
</comment>
<keyword evidence="4" id="KW-0349">Heme</keyword>
<evidence type="ECO:0000256" key="7">
    <source>
        <dbReference type="ARBA" id="ARBA00022982"/>
    </source>
</evidence>
<keyword evidence="16" id="KW-1185">Reference proteome</keyword>
<keyword evidence="5 13" id="KW-0812">Transmembrane</keyword>
<keyword evidence="9" id="KW-0408">Iron</keyword>
<protein>
    <recommendedName>
        <fullName evidence="11">ascorbate ferrireductase (transmembrane)</fullName>
        <ecNumber evidence="11">7.2.1.3</ecNumber>
    </recommendedName>
</protein>
<keyword evidence="6" id="KW-0479">Metal-binding</keyword>
<reference evidence="15" key="1">
    <citation type="journal article" date="2021" name="Cell">
        <title>Tracing the genetic footprints of vertebrate landing in non-teleost ray-finned fishes.</title>
        <authorList>
            <person name="Bi X."/>
            <person name="Wang K."/>
            <person name="Yang L."/>
            <person name="Pan H."/>
            <person name="Jiang H."/>
            <person name="Wei Q."/>
            <person name="Fang M."/>
            <person name="Yu H."/>
            <person name="Zhu C."/>
            <person name="Cai Y."/>
            <person name="He Y."/>
            <person name="Gan X."/>
            <person name="Zeng H."/>
            <person name="Yu D."/>
            <person name="Zhu Y."/>
            <person name="Jiang H."/>
            <person name="Qiu Q."/>
            <person name="Yang H."/>
            <person name="Zhang Y.E."/>
            <person name="Wang W."/>
            <person name="Zhu M."/>
            <person name="He S."/>
            <person name="Zhang G."/>
        </authorList>
    </citation>
    <scope>NUCLEOTIDE SEQUENCE</scope>
    <source>
        <strain evidence="15">Allg_001</strain>
    </source>
</reference>
<dbReference type="GO" id="GO:0140571">
    <property type="term" value="F:transmembrane ascorbate ferrireductase activity"/>
    <property type="evidence" value="ECO:0007669"/>
    <property type="project" value="UniProtKB-EC"/>
</dbReference>
<keyword evidence="8 13" id="KW-1133">Transmembrane helix</keyword>
<keyword evidence="3" id="KW-0813">Transport</keyword>
<evidence type="ECO:0000256" key="8">
    <source>
        <dbReference type="ARBA" id="ARBA00022989"/>
    </source>
</evidence>
<dbReference type="GO" id="GO:0005783">
    <property type="term" value="C:endoplasmic reticulum"/>
    <property type="evidence" value="ECO:0007669"/>
    <property type="project" value="TreeGrafter"/>
</dbReference>
<evidence type="ECO:0000256" key="1">
    <source>
        <dbReference type="ARBA" id="ARBA00001970"/>
    </source>
</evidence>
<keyword evidence="10 13" id="KW-0472">Membrane</keyword>
<sequence>MCTNEVTASRVETGSRRPATWVANGCVGRGGAKHTGGGGGASVRCDLLPLLNPCPSLFSLPGTRAAPSRSRSVSGSPATAALDGTGPDLAPPRVSNPRQSGWRPARMAQGVEPEPRAYRHLRRAAGVLAHLLGAAFTVFITVLARPGTSLFSWHPFLMTLSFSFLMTEALLLFSPDCSPLQRFSHKVKGRYHWILQSLAAAGAVLGLAAVFYNKYLNNKLHFTTWHGLIGLSAVLCAAAQSLGGVSLLYPKLVKAWSLAKLKRYHATSGLVVYLLGCTSLLLGMCSLWFTTAVHSLGWYLASLCPALCALVIMNQVTSSYVAKKRFQP</sequence>
<evidence type="ECO:0000313" key="16">
    <source>
        <dbReference type="Proteomes" id="UP000736164"/>
    </source>
</evidence>
<comment type="subcellular location">
    <subcellularLocation>
        <location evidence="2">Membrane</location>
        <topology evidence="2">Multi-pass membrane protein</topology>
    </subcellularLocation>
</comment>
<name>A0A8J7NNN1_ATRSP</name>
<feature type="transmembrane region" description="Helical" evidence="13">
    <location>
        <begin position="270"/>
        <end position="290"/>
    </location>
</feature>
<dbReference type="EMBL" id="JAAWVO010031756">
    <property type="protein sequence ID" value="MBN3316802.1"/>
    <property type="molecule type" value="Genomic_DNA"/>
</dbReference>
<dbReference type="PROSITE" id="PS50939">
    <property type="entry name" value="CYTOCHROME_B561"/>
    <property type="match status" value="1"/>
</dbReference>
<feature type="non-terminal residue" evidence="15">
    <location>
        <position position="1"/>
    </location>
</feature>
<dbReference type="Gene3D" id="1.20.120.1770">
    <property type="match status" value="1"/>
</dbReference>
<evidence type="ECO:0000256" key="3">
    <source>
        <dbReference type="ARBA" id="ARBA00022448"/>
    </source>
</evidence>
<dbReference type="GO" id="GO:0140575">
    <property type="term" value="F:transmembrane monodehydroascorbate reductase activity"/>
    <property type="evidence" value="ECO:0007669"/>
    <property type="project" value="InterPro"/>
</dbReference>
<evidence type="ECO:0000256" key="2">
    <source>
        <dbReference type="ARBA" id="ARBA00004141"/>
    </source>
</evidence>
<dbReference type="GO" id="GO:0046872">
    <property type="term" value="F:metal ion binding"/>
    <property type="evidence" value="ECO:0007669"/>
    <property type="project" value="UniProtKB-KW"/>
</dbReference>